<dbReference type="Proteomes" id="UP000664417">
    <property type="component" value="Unassembled WGS sequence"/>
</dbReference>
<keyword evidence="1" id="KW-1133">Transmembrane helix</keyword>
<evidence type="ECO:0000313" key="3">
    <source>
        <dbReference type="Proteomes" id="UP000664417"/>
    </source>
</evidence>
<dbReference type="RefSeq" id="WP_207860568.1">
    <property type="nucleotide sequence ID" value="NZ_JAFREP010000018.1"/>
</dbReference>
<dbReference type="Pfam" id="PF04304">
    <property type="entry name" value="DUF454"/>
    <property type="match status" value="1"/>
</dbReference>
<sequence length="145" mass="15907">MAEESMEARSAREAEMEARLNLSRSPVLRALFIGLGILFLGLGLIGVVLPVLPTTPFVLLAAGCFARGSRRFYHRLLNNAWFGSVIRAWYLDRVIPLRAKLAATGALALTIPLSIIYFIPVLVAKVIVGLIAGAVLVYIWRFPSE</sequence>
<dbReference type="PANTHER" id="PTHR35813:SF1">
    <property type="entry name" value="INNER MEMBRANE PROTEIN YBAN"/>
    <property type="match status" value="1"/>
</dbReference>
<dbReference type="EMBL" id="JAFREP010000018">
    <property type="protein sequence ID" value="MBO1320615.1"/>
    <property type="molecule type" value="Genomic_DNA"/>
</dbReference>
<feature type="transmembrane region" description="Helical" evidence="1">
    <location>
        <begin position="27"/>
        <end position="52"/>
    </location>
</feature>
<dbReference type="AlphaFoldDB" id="A0A8J7QHX3"/>
<feature type="transmembrane region" description="Helical" evidence="1">
    <location>
        <begin position="126"/>
        <end position="143"/>
    </location>
</feature>
<comment type="caution">
    <text evidence="2">The sequence shown here is derived from an EMBL/GenBank/DDBJ whole genome shotgun (WGS) entry which is preliminary data.</text>
</comment>
<keyword evidence="1" id="KW-0812">Transmembrane</keyword>
<dbReference type="GO" id="GO:0005886">
    <property type="term" value="C:plasma membrane"/>
    <property type="evidence" value="ECO:0007669"/>
    <property type="project" value="TreeGrafter"/>
</dbReference>
<dbReference type="InterPro" id="IPR007401">
    <property type="entry name" value="DUF454"/>
</dbReference>
<keyword evidence="1" id="KW-0472">Membrane</keyword>
<organism evidence="2 3">
    <name type="scientific">Acanthopleuribacter pedis</name>
    <dbReference type="NCBI Taxonomy" id="442870"/>
    <lineage>
        <taxon>Bacteria</taxon>
        <taxon>Pseudomonadati</taxon>
        <taxon>Acidobacteriota</taxon>
        <taxon>Holophagae</taxon>
        <taxon>Acanthopleuribacterales</taxon>
        <taxon>Acanthopleuribacteraceae</taxon>
        <taxon>Acanthopleuribacter</taxon>
    </lineage>
</organism>
<dbReference type="PIRSF" id="PIRSF016789">
    <property type="entry name" value="DUF454"/>
    <property type="match status" value="1"/>
</dbReference>
<evidence type="ECO:0000256" key="1">
    <source>
        <dbReference type="SAM" id="Phobius"/>
    </source>
</evidence>
<reference evidence="2" key="1">
    <citation type="submission" date="2021-03" db="EMBL/GenBank/DDBJ databases">
        <authorList>
            <person name="Wang G."/>
        </authorList>
    </citation>
    <scope>NUCLEOTIDE SEQUENCE</scope>
    <source>
        <strain evidence="2">KCTC 12899</strain>
    </source>
</reference>
<proteinExistence type="predicted"/>
<protein>
    <submittedName>
        <fullName evidence="2">YbaN family protein</fullName>
    </submittedName>
</protein>
<evidence type="ECO:0000313" key="2">
    <source>
        <dbReference type="EMBL" id="MBO1320615.1"/>
    </source>
</evidence>
<gene>
    <name evidence="2" type="ORF">J3U88_19210</name>
</gene>
<dbReference type="PANTHER" id="PTHR35813">
    <property type="entry name" value="INNER MEMBRANE PROTEIN YBAN"/>
    <property type="match status" value="1"/>
</dbReference>
<name>A0A8J7QHX3_9BACT</name>
<keyword evidence="3" id="KW-1185">Reference proteome</keyword>
<accession>A0A8J7QHX3</accession>